<feature type="transmembrane region" description="Helical" evidence="8">
    <location>
        <begin position="237"/>
        <end position="263"/>
    </location>
</feature>
<feature type="transmembrane region" description="Helical" evidence="8">
    <location>
        <begin position="153"/>
        <end position="175"/>
    </location>
</feature>
<keyword evidence="10" id="KW-1185">Reference proteome</keyword>
<dbReference type="InterPro" id="IPR037294">
    <property type="entry name" value="ABC_BtuC-like"/>
</dbReference>
<feature type="transmembrane region" description="Helical" evidence="8">
    <location>
        <begin position="195"/>
        <end position="216"/>
    </location>
</feature>
<evidence type="ECO:0000313" key="9">
    <source>
        <dbReference type="EMBL" id="MDQ0338492.1"/>
    </source>
</evidence>
<feature type="transmembrane region" description="Helical" evidence="8">
    <location>
        <begin position="66"/>
        <end position="83"/>
    </location>
</feature>
<dbReference type="PANTHER" id="PTHR30472">
    <property type="entry name" value="FERRIC ENTEROBACTIN TRANSPORT SYSTEM PERMEASE PROTEIN"/>
    <property type="match status" value="1"/>
</dbReference>
<evidence type="ECO:0000256" key="4">
    <source>
        <dbReference type="ARBA" id="ARBA00022475"/>
    </source>
</evidence>
<dbReference type="SUPFAM" id="SSF81345">
    <property type="entry name" value="ABC transporter involved in vitamin B12 uptake, BtuC"/>
    <property type="match status" value="1"/>
</dbReference>
<dbReference type="InterPro" id="IPR000522">
    <property type="entry name" value="ABC_transptr_permease_BtuC"/>
</dbReference>
<evidence type="ECO:0000256" key="1">
    <source>
        <dbReference type="ARBA" id="ARBA00004651"/>
    </source>
</evidence>
<dbReference type="EMBL" id="JAUSUQ010000003">
    <property type="protein sequence ID" value="MDQ0338492.1"/>
    <property type="molecule type" value="Genomic_DNA"/>
</dbReference>
<sequence>MPGILQSQYSKCLGLFIAAVLVVILIGCSIVYGLTEISWGMAYEAFTQYNGSNEHIIVQQNRLPRALIAAAVGASLAVAGALLQGITRNPLADPSIFGINAGAGFAIVVAVSVFSTTSLTAFTWIAFAGAAFSAVVVYILGSAGRDGLTPIKLTLAGAAMAALFSSLTQGLLVLNERALEEVLFWLAGSVEGRKLEALITVLPYMLGGWTGALLLAPKMNALHLGDDVARGLGQKVWLVKGMAVLLVVLLAGGSVAVAGPILFVGLVIPHIARGLVGVDYRWLLPYCAFLGAMLLLAADIAARYVIMPGEVPVGVMTALIGTPFLIYLARKGIR</sequence>
<evidence type="ECO:0000256" key="5">
    <source>
        <dbReference type="ARBA" id="ARBA00022692"/>
    </source>
</evidence>
<feature type="transmembrane region" description="Helical" evidence="8">
    <location>
        <begin position="12"/>
        <end position="34"/>
    </location>
</feature>
<evidence type="ECO:0000313" key="10">
    <source>
        <dbReference type="Proteomes" id="UP001232445"/>
    </source>
</evidence>
<feature type="transmembrane region" description="Helical" evidence="8">
    <location>
        <begin position="313"/>
        <end position="329"/>
    </location>
</feature>
<evidence type="ECO:0000256" key="7">
    <source>
        <dbReference type="ARBA" id="ARBA00023136"/>
    </source>
</evidence>
<protein>
    <submittedName>
        <fullName evidence="9">Iron complex transport system permease protein</fullName>
    </submittedName>
</protein>
<comment type="similarity">
    <text evidence="2">Belongs to the binding-protein-dependent transport system permease family. FecCD subfamily.</text>
</comment>
<feature type="transmembrane region" description="Helical" evidence="8">
    <location>
        <begin position="283"/>
        <end position="306"/>
    </location>
</feature>
<dbReference type="RefSeq" id="WP_307336887.1">
    <property type="nucleotide sequence ID" value="NZ_JAUSUQ010000003.1"/>
</dbReference>
<keyword evidence="3" id="KW-0813">Transport</keyword>
<gene>
    <name evidence="9" type="ORF">J2S00_001276</name>
</gene>
<evidence type="ECO:0000256" key="8">
    <source>
        <dbReference type="SAM" id="Phobius"/>
    </source>
</evidence>
<evidence type="ECO:0000256" key="2">
    <source>
        <dbReference type="ARBA" id="ARBA00007935"/>
    </source>
</evidence>
<keyword evidence="7 8" id="KW-0472">Membrane</keyword>
<dbReference type="CDD" id="cd06550">
    <property type="entry name" value="TM_ABC_iron-siderophores_like"/>
    <property type="match status" value="1"/>
</dbReference>
<dbReference type="Pfam" id="PF01032">
    <property type="entry name" value="FecCD"/>
    <property type="match status" value="1"/>
</dbReference>
<feature type="transmembrane region" description="Helical" evidence="8">
    <location>
        <begin position="121"/>
        <end position="141"/>
    </location>
</feature>
<feature type="transmembrane region" description="Helical" evidence="8">
    <location>
        <begin position="95"/>
        <end position="115"/>
    </location>
</feature>
<comment type="caution">
    <text evidence="9">The sequence shown here is derived from an EMBL/GenBank/DDBJ whole genome shotgun (WGS) entry which is preliminary data.</text>
</comment>
<accession>A0ABU0CTZ8</accession>
<keyword evidence="6 8" id="KW-1133">Transmembrane helix</keyword>
<dbReference type="Gene3D" id="1.10.3470.10">
    <property type="entry name" value="ABC transporter involved in vitamin B12 uptake, BtuC"/>
    <property type="match status" value="1"/>
</dbReference>
<dbReference type="PANTHER" id="PTHR30472:SF65">
    <property type="entry name" value="SIDEROPHORE TRANSPORT SYSTEM PERMEASE PROTEIN YFIZ-RELATED"/>
    <property type="match status" value="1"/>
</dbReference>
<name>A0ABU0CTZ8_9BACI</name>
<dbReference type="Proteomes" id="UP001232445">
    <property type="component" value="Unassembled WGS sequence"/>
</dbReference>
<reference evidence="9 10" key="1">
    <citation type="submission" date="2023-07" db="EMBL/GenBank/DDBJ databases">
        <title>Genomic Encyclopedia of Type Strains, Phase IV (KMG-IV): sequencing the most valuable type-strain genomes for metagenomic binning, comparative biology and taxonomic classification.</title>
        <authorList>
            <person name="Goeker M."/>
        </authorList>
    </citation>
    <scope>NUCLEOTIDE SEQUENCE [LARGE SCALE GENOMIC DNA]</scope>
    <source>
        <strain evidence="9 10">DSM 17740</strain>
    </source>
</reference>
<proteinExistence type="inferred from homology"/>
<keyword evidence="5 8" id="KW-0812">Transmembrane</keyword>
<comment type="subcellular location">
    <subcellularLocation>
        <location evidence="1">Cell membrane</location>
        <topology evidence="1">Multi-pass membrane protein</topology>
    </subcellularLocation>
</comment>
<evidence type="ECO:0000256" key="3">
    <source>
        <dbReference type="ARBA" id="ARBA00022448"/>
    </source>
</evidence>
<keyword evidence="4" id="KW-1003">Cell membrane</keyword>
<evidence type="ECO:0000256" key="6">
    <source>
        <dbReference type="ARBA" id="ARBA00022989"/>
    </source>
</evidence>
<organism evidence="9 10">
    <name type="scientific">Caldalkalibacillus uzonensis</name>
    <dbReference type="NCBI Taxonomy" id="353224"/>
    <lineage>
        <taxon>Bacteria</taxon>
        <taxon>Bacillati</taxon>
        <taxon>Bacillota</taxon>
        <taxon>Bacilli</taxon>
        <taxon>Bacillales</taxon>
        <taxon>Bacillaceae</taxon>
        <taxon>Caldalkalibacillus</taxon>
    </lineage>
</organism>